<keyword evidence="4 12" id="KW-0378">Hydrolase</keyword>
<evidence type="ECO:0000259" key="14">
    <source>
        <dbReference type="Pfam" id="PF16923"/>
    </source>
</evidence>
<evidence type="ECO:0000256" key="9">
    <source>
        <dbReference type="ARBA" id="ARBA00023180"/>
    </source>
</evidence>
<sequence>MSKKKVDKKPSSVPKALRLGDRPPFISKNQHYFIQAVVVIAGIAFVRYLNYRNAELNPAVLSTLPRAAHSEKFNRDSWGSYRPQAYFSLKTRNQTSPLFGISWYSHVAQNLLSDFRHDCSQNDGIKYLWTAADGKSFGSQDIVDGPLNLTTKWFNRGNSFLSQVDVKRRDKAYTGLIFYFLSQNPETSFTLDQITELPKIWIHTPGQPDSSLEFEISSEKQVKRSLLTLHRPPIPDPTHLVELFKRSLALDGDNIIFNTKRLETFNLFAIHLDIPGEDSVLVELKEQSEQDLPNFDEEFNKRSKEFEERLKDSFHRSKDISPKMFDMGKVAISNLLGGVGYWSGNAKMRSRNWPQGRVEPFGPLELLSAVPSRPFFPRGFIWDEGFHNVLIHKIDPELSLDILSFWLNCMNSEGWIPREMILGAEAETKVPAEFLVQSDDVANPPVFFYLLEKFVHNSKLISQYKHRIVSLYPRLKQWYLWLRDSQQGPYKGTFQWQGRNQTTNLELNPKTLPSGLDDYPRASHPTSDEYHLDIRCWLAVASRVIRYLAELSSDTMFINEADDDQRTFGDINEINKYHWSHEKRRYADFGLHSYKVKLVTDVFPSGPNGQMGKRVVRKVLEEPKKRLVDDVYGYVSLFPFLLKLLPAESEELEIILDELSNPQLLWTPYGLRSLAKNCSYYDQKNTPHDPPYWRGNVWINLNYMALEALNHYSEQGGSSAEKAKELYNKLKENVLNNVLKQYQETGLFWENYNDKTGQGQGTRPFTGWTALVFAIMADNYD</sequence>
<evidence type="ECO:0000256" key="6">
    <source>
        <dbReference type="ARBA" id="ARBA00022968"/>
    </source>
</evidence>
<keyword evidence="5 12" id="KW-0256">Endoplasmic reticulum</keyword>
<evidence type="ECO:0000313" key="16">
    <source>
        <dbReference type="EMBL" id="CAG9115839.1"/>
    </source>
</evidence>
<dbReference type="InterPro" id="IPR004888">
    <property type="entry name" value="Glycoside_hydrolase_63"/>
</dbReference>
<dbReference type="OrthoDB" id="410058at2759"/>
<dbReference type="GO" id="GO:0006487">
    <property type="term" value="P:protein N-linked glycosylation"/>
    <property type="evidence" value="ECO:0007669"/>
    <property type="project" value="UniProtKB-UniRule"/>
</dbReference>
<gene>
    <name evidence="15" type="ORF">BXYJ_LOCUS9033</name>
</gene>
<dbReference type="Gene3D" id="1.50.10.10">
    <property type="match status" value="1"/>
</dbReference>
<dbReference type="EMBL" id="CAJFCV020000004">
    <property type="protein sequence ID" value="CAG9115839.1"/>
    <property type="molecule type" value="Genomic_DNA"/>
</dbReference>
<evidence type="ECO:0000256" key="4">
    <source>
        <dbReference type="ARBA" id="ARBA00022801"/>
    </source>
</evidence>
<evidence type="ECO:0000313" key="19">
    <source>
        <dbReference type="WBParaSite" id="BXY_0010800.1"/>
    </source>
</evidence>
<dbReference type="Gene3D" id="2.70.98.110">
    <property type="entry name" value="Glycosyl hydrolase family 63, N-terminal domain"/>
    <property type="match status" value="1"/>
</dbReference>
<feature type="transmembrane region" description="Helical" evidence="12">
    <location>
        <begin position="32"/>
        <end position="49"/>
    </location>
</feature>
<evidence type="ECO:0000256" key="3">
    <source>
        <dbReference type="ARBA" id="ARBA00022692"/>
    </source>
</evidence>
<feature type="domain" description="Glycosyl hydrolase family 63 N-terminal" evidence="14">
    <location>
        <begin position="78"/>
        <end position="193"/>
    </location>
</feature>
<evidence type="ECO:0000256" key="5">
    <source>
        <dbReference type="ARBA" id="ARBA00022824"/>
    </source>
</evidence>
<dbReference type="WBParaSite" id="BXY_0010800.1">
    <property type="protein sequence ID" value="BXY_0010800.1"/>
    <property type="gene ID" value="BXY_0010800"/>
</dbReference>
<dbReference type="PANTHER" id="PTHR10412">
    <property type="entry name" value="MANNOSYL-OLIGOSACCHARIDE GLUCOSIDASE"/>
    <property type="match status" value="1"/>
</dbReference>
<dbReference type="InterPro" id="IPR031631">
    <property type="entry name" value="Glyco_hydro_63N"/>
</dbReference>
<dbReference type="EMBL" id="CAJFDI010000004">
    <property type="protein sequence ID" value="CAD5226415.1"/>
    <property type="molecule type" value="Genomic_DNA"/>
</dbReference>
<dbReference type="Proteomes" id="UP000659654">
    <property type="component" value="Unassembled WGS sequence"/>
</dbReference>
<evidence type="ECO:0000256" key="7">
    <source>
        <dbReference type="ARBA" id="ARBA00022989"/>
    </source>
</evidence>
<name>A0A1I7RHD1_BURXY</name>
<dbReference type="GO" id="GO:0009311">
    <property type="term" value="P:oligosaccharide metabolic process"/>
    <property type="evidence" value="ECO:0007669"/>
    <property type="project" value="UniProtKB-UniRule"/>
</dbReference>
<reference evidence="16" key="2">
    <citation type="submission" date="2020-08" db="EMBL/GenBank/DDBJ databases">
        <authorList>
            <person name="Kikuchi T."/>
        </authorList>
    </citation>
    <scope>NUCLEOTIDE SEQUENCE</scope>
    <source>
        <strain evidence="15">Ka4C1</strain>
    </source>
</reference>
<evidence type="ECO:0000259" key="13">
    <source>
        <dbReference type="Pfam" id="PF03200"/>
    </source>
</evidence>
<keyword evidence="18" id="KW-1185">Reference proteome</keyword>
<keyword evidence="10 12" id="KW-0326">Glycosidase</keyword>
<reference evidence="19" key="1">
    <citation type="submission" date="2016-11" db="UniProtKB">
        <authorList>
            <consortium name="WormBaseParasite"/>
        </authorList>
    </citation>
    <scope>IDENTIFICATION</scope>
</reference>
<dbReference type="Proteomes" id="UP000582659">
    <property type="component" value="Unassembled WGS sequence"/>
</dbReference>
<comment type="similarity">
    <text evidence="2 12">Belongs to the glycosyl hydrolase 63 family.</text>
</comment>
<comment type="function">
    <text evidence="12">Cleaves the distal alpha 1,2-linked glucose residue from the Glc(3)Man(9)GlcNAc(2) oligosaccharide precursor.</text>
</comment>
<dbReference type="Proteomes" id="UP000095284">
    <property type="component" value="Unplaced"/>
</dbReference>
<dbReference type="eggNOG" id="KOG2161">
    <property type="taxonomic scope" value="Eukaryota"/>
</dbReference>
<evidence type="ECO:0000256" key="2">
    <source>
        <dbReference type="ARBA" id="ARBA00010833"/>
    </source>
</evidence>
<keyword evidence="3 12" id="KW-0812">Transmembrane</keyword>
<evidence type="ECO:0000313" key="17">
    <source>
        <dbReference type="Proteomes" id="UP000095284"/>
    </source>
</evidence>
<evidence type="ECO:0000256" key="12">
    <source>
        <dbReference type="RuleBase" id="RU368089"/>
    </source>
</evidence>
<evidence type="ECO:0000256" key="8">
    <source>
        <dbReference type="ARBA" id="ARBA00023136"/>
    </source>
</evidence>
<dbReference type="Pfam" id="PF03200">
    <property type="entry name" value="Glyco_hydro_63"/>
    <property type="match status" value="1"/>
</dbReference>
<evidence type="ECO:0000256" key="11">
    <source>
        <dbReference type="ARBA" id="ARBA00038888"/>
    </source>
</evidence>
<dbReference type="PANTHER" id="PTHR10412:SF11">
    <property type="entry name" value="MANNOSYL-OLIGOSACCHARIDE GLUCOSIDASE"/>
    <property type="match status" value="1"/>
</dbReference>
<dbReference type="GO" id="GO:0005789">
    <property type="term" value="C:endoplasmic reticulum membrane"/>
    <property type="evidence" value="ECO:0007669"/>
    <property type="project" value="UniProtKB-SubCell"/>
</dbReference>
<dbReference type="InterPro" id="IPR038518">
    <property type="entry name" value="Glyco_hydro_63N_sf"/>
</dbReference>
<keyword evidence="6" id="KW-0735">Signal-anchor</keyword>
<protein>
    <recommendedName>
        <fullName evidence="11 12">Mannosyl-oligosaccharide glucosidase</fullName>
        <ecNumber evidence="11 12">3.2.1.106</ecNumber>
    </recommendedName>
</protein>
<evidence type="ECO:0000256" key="1">
    <source>
        <dbReference type="ARBA" id="ARBA00004648"/>
    </source>
</evidence>
<evidence type="ECO:0000256" key="10">
    <source>
        <dbReference type="ARBA" id="ARBA00023295"/>
    </source>
</evidence>
<keyword evidence="7 12" id="KW-1133">Transmembrane helix</keyword>
<keyword evidence="8 12" id="KW-0472">Membrane</keyword>
<dbReference type="InterPro" id="IPR012341">
    <property type="entry name" value="6hp_glycosidase-like_sf"/>
</dbReference>
<dbReference type="InterPro" id="IPR008928">
    <property type="entry name" value="6-hairpin_glycosidase_sf"/>
</dbReference>
<dbReference type="AlphaFoldDB" id="A0A1I7RHD1"/>
<dbReference type="EC" id="3.2.1.106" evidence="11 12"/>
<dbReference type="GO" id="GO:0004573">
    <property type="term" value="F:Glc3Man9GlcNAc2 oligosaccharide glucosidase activity"/>
    <property type="evidence" value="ECO:0007669"/>
    <property type="project" value="UniProtKB-UniRule"/>
</dbReference>
<dbReference type="SUPFAM" id="SSF48208">
    <property type="entry name" value="Six-hairpin glycosidases"/>
    <property type="match status" value="1"/>
</dbReference>
<evidence type="ECO:0000313" key="15">
    <source>
        <dbReference type="EMBL" id="CAD5226415.1"/>
    </source>
</evidence>
<organism evidence="17 19">
    <name type="scientific">Bursaphelenchus xylophilus</name>
    <name type="common">Pinewood nematode worm</name>
    <name type="synonym">Aphelenchoides xylophilus</name>
    <dbReference type="NCBI Taxonomy" id="6326"/>
    <lineage>
        <taxon>Eukaryota</taxon>
        <taxon>Metazoa</taxon>
        <taxon>Ecdysozoa</taxon>
        <taxon>Nematoda</taxon>
        <taxon>Chromadorea</taxon>
        <taxon>Rhabditida</taxon>
        <taxon>Tylenchina</taxon>
        <taxon>Tylenchomorpha</taxon>
        <taxon>Aphelenchoidea</taxon>
        <taxon>Aphelenchoididae</taxon>
        <taxon>Bursaphelenchus</taxon>
    </lineage>
</organism>
<evidence type="ECO:0000313" key="18">
    <source>
        <dbReference type="Proteomes" id="UP000659654"/>
    </source>
</evidence>
<feature type="domain" description="Glycosyl hydrolase family 63 C-terminal" evidence="13">
    <location>
        <begin position="294"/>
        <end position="777"/>
    </location>
</feature>
<dbReference type="SMR" id="A0A1I7RHD1"/>
<comment type="catalytic activity">
    <reaction evidence="12">
        <text>N(4)-(alpha-D-Glc-(1-&gt;2)-alpha-D-Glc-(1-&gt;3)-alpha-D-Glc-(1-&gt;3)-alpha-D-Man-(1-&gt;2)-alpha-D-Man-(1-&gt;2)-alpha-D-Man-(1-&gt;3)-[alpha-D-Man-(1-&gt;2)-alpha-D-Man-(1-&gt;3)-[alpha-D-Man-(1-&gt;2)-alpha-D-Man-(1-&gt;6)]-alpha-D-Man-(1-&gt;6)]-beta-D-Man-(1-&gt;4)-beta-D-GlcNAc-(1-&gt;4)-beta-D-GlcNAc)-L-asparaginyl-[protein] + H2O = N(4)-(alpha-D-Glc-(1-&gt;3)-alpha-D-Glc-(1-&gt;3)-alpha-D-Man-(1-&gt;2)-alpha-D-Man-(1-&gt;2)-alpha-D-Man-(1-&gt;3)-[alpha-D-Man-(1-&gt;2)-alpha-D-Man-(1-&gt;3)-[alpha-D-Man-(1-&gt;2)-alpha-D-Man-(1-&gt;6)]-alpha-D-Man-(1-&gt;6)]-beta-D-Man-(1-&gt;4)-beta-D-GlcNAc-(1-&gt;4)-beta-D-GlcNAc)-L-asparaginyl-[protein] + beta-D-glucose</text>
        <dbReference type="Rhea" id="RHEA:55988"/>
        <dbReference type="Rhea" id="RHEA-COMP:12806"/>
        <dbReference type="Rhea" id="RHEA-COMP:14355"/>
        <dbReference type="ChEBI" id="CHEBI:15377"/>
        <dbReference type="ChEBI" id="CHEBI:15903"/>
        <dbReference type="ChEBI" id="CHEBI:59082"/>
        <dbReference type="ChEBI" id="CHEBI:132537"/>
        <dbReference type="EC" id="3.2.1.106"/>
    </reaction>
</comment>
<proteinExistence type="inferred from homology"/>
<comment type="subcellular location">
    <subcellularLocation>
        <location evidence="1 12">Endoplasmic reticulum membrane</location>
        <topology evidence="1 12">Single-pass type II membrane protein</topology>
    </subcellularLocation>
</comment>
<dbReference type="InterPro" id="IPR031335">
    <property type="entry name" value="Glyco_hydro_63_C"/>
</dbReference>
<accession>A0A1I7RHD1</accession>
<dbReference type="Pfam" id="PF16923">
    <property type="entry name" value="Glyco_hydro_63N"/>
    <property type="match status" value="1"/>
</dbReference>
<keyword evidence="9" id="KW-0325">Glycoprotein</keyword>